<dbReference type="Proteomes" id="UP000247551">
    <property type="component" value="Unassembled WGS sequence"/>
</dbReference>
<feature type="domain" description="TauD/TfdA-like" evidence="4">
    <location>
        <begin position="30"/>
        <end position="322"/>
    </location>
</feature>
<comment type="caution">
    <text evidence="5">The sequence shown here is derived from an EMBL/GenBank/DDBJ whole genome shotgun (WGS) entry which is preliminary data.</text>
</comment>
<evidence type="ECO:0000313" key="5">
    <source>
        <dbReference type="EMBL" id="PYF84500.1"/>
    </source>
</evidence>
<evidence type="ECO:0000259" key="4">
    <source>
        <dbReference type="Pfam" id="PF02668"/>
    </source>
</evidence>
<dbReference type="GO" id="GO:0017000">
    <property type="term" value="P:antibiotic biosynthetic process"/>
    <property type="evidence" value="ECO:0007669"/>
    <property type="project" value="UniProtKB-KW"/>
</dbReference>
<proteinExistence type="predicted"/>
<name>A0A318V9B3_9GAMM</name>
<dbReference type="GO" id="GO:0016706">
    <property type="term" value="F:2-oxoglutarate-dependent dioxygenase activity"/>
    <property type="evidence" value="ECO:0007669"/>
    <property type="project" value="UniProtKB-ARBA"/>
</dbReference>
<comment type="cofactor">
    <cofactor evidence="1">
        <name>Fe(2+)</name>
        <dbReference type="ChEBI" id="CHEBI:29033"/>
    </cofactor>
</comment>
<keyword evidence="2" id="KW-0560">Oxidoreductase</keyword>
<dbReference type="PANTHER" id="PTHR10696">
    <property type="entry name" value="GAMMA-BUTYROBETAINE HYDROXYLASE-RELATED"/>
    <property type="match status" value="1"/>
</dbReference>
<keyword evidence="3" id="KW-0045">Antibiotic biosynthesis</keyword>
<sequence length="332" mass="37596">MVDSATSVRATVQLGQLSVADTALPLLVEPLDTRNWRAVIDDIQAAIKDHLEQCGGVLLRGFDFNGEEDFREFAQTFGHDLLSYDYASTPRTKVDSGVYTSTEYPAHQIIPLHNEQAYTLSWPMRIWFHCVTASPEGGETPIADSRKIFQMLDENMREKFAERELLYVRNYGNGLDLPWQKAFGTEDAQQVESFCRANSIEFEWKGDGELRTRQRCQAVAQHPRTGEMVWFNQAHLFHISNLPQQTRDTLISIVGEENLPRNVYYGDGTPIDEQDLDHVRSVLDQCQVVFPWQEGDVLMLDNMLAAHGRSAFSGNRKIVVAMAEPMVGGQLV</sequence>
<keyword evidence="6" id="KW-1185">Reference proteome</keyword>
<dbReference type="InterPro" id="IPR042098">
    <property type="entry name" value="TauD-like_sf"/>
</dbReference>
<dbReference type="PANTHER" id="PTHR10696:SF56">
    <property type="entry name" value="TAUD_TFDA-LIKE DOMAIN-CONTAINING PROTEIN"/>
    <property type="match status" value="1"/>
</dbReference>
<accession>A0A318V9B3</accession>
<evidence type="ECO:0000256" key="1">
    <source>
        <dbReference type="ARBA" id="ARBA00001954"/>
    </source>
</evidence>
<gene>
    <name evidence="5" type="ORF">DFP75_101538</name>
</gene>
<dbReference type="EMBL" id="QKLW01000001">
    <property type="protein sequence ID" value="PYF84500.1"/>
    <property type="molecule type" value="Genomic_DNA"/>
</dbReference>
<dbReference type="Gene3D" id="3.60.130.10">
    <property type="entry name" value="Clavaminate synthase-like"/>
    <property type="match status" value="1"/>
</dbReference>
<dbReference type="AlphaFoldDB" id="A0A318V9B3"/>
<dbReference type="Pfam" id="PF02668">
    <property type="entry name" value="TauD"/>
    <property type="match status" value="1"/>
</dbReference>
<evidence type="ECO:0000256" key="3">
    <source>
        <dbReference type="ARBA" id="ARBA00023194"/>
    </source>
</evidence>
<protein>
    <submittedName>
        <fullName evidence="5">Alpha-ketoglutarate-dependent taurine dioxygenase</fullName>
    </submittedName>
</protein>
<keyword evidence="5" id="KW-0223">Dioxygenase</keyword>
<dbReference type="InterPro" id="IPR050411">
    <property type="entry name" value="AlphaKG_dependent_hydroxylases"/>
</dbReference>
<organism evidence="5 6">
    <name type="scientific">Marinomonas alcarazii</name>
    <dbReference type="NCBI Taxonomy" id="491949"/>
    <lineage>
        <taxon>Bacteria</taxon>
        <taxon>Pseudomonadati</taxon>
        <taxon>Pseudomonadota</taxon>
        <taxon>Gammaproteobacteria</taxon>
        <taxon>Oceanospirillales</taxon>
        <taxon>Oceanospirillaceae</taxon>
        <taxon>Marinomonas</taxon>
    </lineage>
</organism>
<evidence type="ECO:0000313" key="6">
    <source>
        <dbReference type="Proteomes" id="UP000247551"/>
    </source>
</evidence>
<dbReference type="InterPro" id="IPR003819">
    <property type="entry name" value="TauD/TfdA-like"/>
</dbReference>
<dbReference type="SUPFAM" id="SSF51197">
    <property type="entry name" value="Clavaminate synthase-like"/>
    <property type="match status" value="1"/>
</dbReference>
<dbReference type="RefSeq" id="WP_110571951.1">
    <property type="nucleotide sequence ID" value="NZ_QKLW01000001.1"/>
</dbReference>
<reference evidence="5 6" key="1">
    <citation type="submission" date="2018-06" db="EMBL/GenBank/DDBJ databases">
        <title>Genomic Encyclopedia of Type Strains, Phase III (KMG-III): the genomes of soil and plant-associated and newly described type strains.</title>
        <authorList>
            <person name="Whitman W."/>
        </authorList>
    </citation>
    <scope>NUCLEOTIDE SEQUENCE [LARGE SCALE GENOMIC DNA]</scope>
    <source>
        <strain evidence="5 6">CECT 7730</strain>
    </source>
</reference>
<evidence type="ECO:0000256" key="2">
    <source>
        <dbReference type="ARBA" id="ARBA00023002"/>
    </source>
</evidence>